<dbReference type="Gene3D" id="3.40.50.2300">
    <property type="match status" value="2"/>
</dbReference>
<evidence type="ECO:0000256" key="7">
    <source>
        <dbReference type="SAM" id="SignalP"/>
    </source>
</evidence>
<dbReference type="EMBL" id="JAJFAT010000001">
    <property type="protein sequence ID" value="MCC3143870.1"/>
    <property type="molecule type" value="Genomic_DNA"/>
</dbReference>
<dbReference type="PANTHER" id="PTHR34296:SF2">
    <property type="entry name" value="ABC TRANSPORTER GUANOSINE-BINDING PROTEIN NUPN"/>
    <property type="match status" value="1"/>
</dbReference>
<organism evidence="9 10">
    <name type="scientific">Halanaerobium polyolivorans</name>
    <dbReference type="NCBI Taxonomy" id="2886943"/>
    <lineage>
        <taxon>Bacteria</taxon>
        <taxon>Bacillati</taxon>
        <taxon>Bacillota</taxon>
        <taxon>Clostridia</taxon>
        <taxon>Halanaerobiales</taxon>
        <taxon>Halanaerobiaceae</taxon>
        <taxon>Halanaerobium</taxon>
    </lineage>
</organism>
<feature type="domain" description="ABC transporter substrate-binding protein PnrA-like" evidence="8">
    <location>
        <begin position="36"/>
        <end position="311"/>
    </location>
</feature>
<dbReference type="InterPro" id="IPR050957">
    <property type="entry name" value="BMP_lipoprotein"/>
</dbReference>
<evidence type="ECO:0000256" key="4">
    <source>
        <dbReference type="ARBA" id="ARBA00022729"/>
    </source>
</evidence>
<evidence type="ECO:0000256" key="5">
    <source>
        <dbReference type="ARBA" id="ARBA00023136"/>
    </source>
</evidence>
<feature type="signal peptide" evidence="7">
    <location>
        <begin position="1"/>
        <end position="21"/>
    </location>
</feature>
<evidence type="ECO:0000313" key="9">
    <source>
        <dbReference type="EMBL" id="MCC3143870.1"/>
    </source>
</evidence>
<dbReference type="InterPro" id="IPR028082">
    <property type="entry name" value="Peripla_BP_I"/>
</dbReference>
<keyword evidence="4 7" id="KW-0732">Signal</keyword>
<dbReference type="GO" id="GO:0005886">
    <property type="term" value="C:plasma membrane"/>
    <property type="evidence" value="ECO:0007669"/>
    <property type="project" value="UniProtKB-SubCell"/>
</dbReference>
<dbReference type="InterPro" id="IPR003760">
    <property type="entry name" value="PnrA-like"/>
</dbReference>
<reference evidence="9 10" key="1">
    <citation type="submission" date="2021-10" db="EMBL/GenBank/DDBJ databases">
        <authorList>
            <person name="Grouzdev D.S."/>
            <person name="Pantiukh K.S."/>
            <person name="Krutkina M.S."/>
        </authorList>
    </citation>
    <scope>NUCLEOTIDE SEQUENCE [LARGE SCALE GENOMIC DNA]</scope>
    <source>
        <strain evidence="9 10">Z-7514</strain>
    </source>
</reference>
<dbReference type="Pfam" id="PF02608">
    <property type="entry name" value="Bmp"/>
    <property type="match status" value="1"/>
</dbReference>
<evidence type="ECO:0000259" key="8">
    <source>
        <dbReference type="Pfam" id="PF02608"/>
    </source>
</evidence>
<gene>
    <name evidence="9" type="ORF">LJ207_00825</name>
</gene>
<dbReference type="AlphaFoldDB" id="A0AAW4WTM2"/>
<keyword evidence="3" id="KW-1003">Cell membrane</keyword>
<comment type="subcellular location">
    <subcellularLocation>
        <location evidence="1">Cell membrane</location>
        <topology evidence="1">Lipid-anchor</topology>
    </subcellularLocation>
</comment>
<name>A0AAW4WTM2_9FIRM</name>
<evidence type="ECO:0000313" key="10">
    <source>
        <dbReference type="Proteomes" id="UP001199296"/>
    </source>
</evidence>
<keyword evidence="6" id="KW-0449">Lipoprotein</keyword>
<accession>A0AAW4WTM2</accession>
<feature type="chain" id="PRO_5043576958" evidence="7">
    <location>
        <begin position="22"/>
        <end position="363"/>
    </location>
</feature>
<proteinExistence type="inferred from homology"/>
<comment type="similarity">
    <text evidence="2">Belongs to the BMP lipoprotein family.</text>
</comment>
<keyword evidence="5" id="KW-0472">Membrane</keyword>
<sequence length="363" mass="39607">MFKKVLTLSVVFAFIFMVVFAAAPEATSAQETRVGIVLSTGGLGDLSFNDAAYRGLQRAESELGIHFDYIEPADPAEDETALRRFAERGYDLVIGVGFQMSDSLEIVAMDYPHVKFAHVDEAFPDILDNVVSLNFAEWEGSFLAGALAALVSETNNVGYVGGVDFALIHRFEGGFYQGAKYINPDIEVQIRYADDFGDPARGREIALGMYDDGADVIYHAAGGTGTGVFEAAEEEDLYAIGVDSNQNHVAPGHVIASMLKRVDNAVYETVESVVDGTYEGGQNLYFTLADAGVGITDLEELDVEEIQAYEDGIISEDELEKIREMKEELTAPHAAKLAEIEEMIIEGEIEVENWGEIGRPDEL</sequence>
<comment type="caution">
    <text evidence="9">The sequence shown here is derived from an EMBL/GenBank/DDBJ whole genome shotgun (WGS) entry which is preliminary data.</text>
</comment>
<evidence type="ECO:0000256" key="3">
    <source>
        <dbReference type="ARBA" id="ARBA00022475"/>
    </source>
</evidence>
<dbReference type="CDD" id="cd06354">
    <property type="entry name" value="PBP1_PrnA-like"/>
    <property type="match status" value="1"/>
</dbReference>
<dbReference type="Proteomes" id="UP001199296">
    <property type="component" value="Unassembled WGS sequence"/>
</dbReference>
<dbReference type="RefSeq" id="WP_229343166.1">
    <property type="nucleotide sequence ID" value="NZ_JAJFAT010000001.1"/>
</dbReference>
<evidence type="ECO:0000256" key="2">
    <source>
        <dbReference type="ARBA" id="ARBA00008610"/>
    </source>
</evidence>
<evidence type="ECO:0000256" key="1">
    <source>
        <dbReference type="ARBA" id="ARBA00004193"/>
    </source>
</evidence>
<protein>
    <submittedName>
        <fullName evidence="9">BMP family ABC transporter substrate-binding protein</fullName>
    </submittedName>
</protein>
<evidence type="ECO:0000256" key="6">
    <source>
        <dbReference type="ARBA" id="ARBA00023288"/>
    </source>
</evidence>
<dbReference type="SUPFAM" id="SSF53822">
    <property type="entry name" value="Periplasmic binding protein-like I"/>
    <property type="match status" value="1"/>
</dbReference>
<keyword evidence="10" id="KW-1185">Reference proteome</keyword>
<dbReference type="PANTHER" id="PTHR34296">
    <property type="entry name" value="TRANSCRIPTIONAL ACTIVATOR PROTEIN MED"/>
    <property type="match status" value="1"/>
</dbReference>